<evidence type="ECO:0000256" key="1">
    <source>
        <dbReference type="SAM" id="MobiDB-lite"/>
    </source>
</evidence>
<organism evidence="2 3">
    <name type="scientific">Polyporus arcularius HHB13444</name>
    <dbReference type="NCBI Taxonomy" id="1314778"/>
    <lineage>
        <taxon>Eukaryota</taxon>
        <taxon>Fungi</taxon>
        <taxon>Dikarya</taxon>
        <taxon>Basidiomycota</taxon>
        <taxon>Agaricomycotina</taxon>
        <taxon>Agaricomycetes</taxon>
        <taxon>Polyporales</taxon>
        <taxon>Polyporaceae</taxon>
        <taxon>Polyporus</taxon>
    </lineage>
</organism>
<accession>A0A5C3PB10</accession>
<feature type="compositionally biased region" description="Pro residues" evidence="1">
    <location>
        <begin position="33"/>
        <end position="45"/>
    </location>
</feature>
<sequence>MQEGGGGRPGGTTQSLPSQAIRSDDILPSHVGTPPPADKAPPPPRLVLSPLFSPHALPAAGWRGRCDRPPHARPQRPLPASSSNHRIAAASPAPTPCSTHVRQLASLTDTSRGGHGRWSSAGRITFLSHDAPTATVESAHPQRIRSSTGSIVLPLHSRLPPIYCALGHDGRRCL</sequence>
<protein>
    <submittedName>
        <fullName evidence="2">Uncharacterized protein</fullName>
    </submittedName>
</protein>
<feature type="compositionally biased region" description="Polar residues" evidence="1">
    <location>
        <begin position="12"/>
        <end position="21"/>
    </location>
</feature>
<feature type="region of interest" description="Disordered" evidence="1">
    <location>
        <begin position="1"/>
        <end position="99"/>
    </location>
</feature>
<dbReference type="Proteomes" id="UP000308197">
    <property type="component" value="Unassembled WGS sequence"/>
</dbReference>
<dbReference type="EMBL" id="ML211197">
    <property type="protein sequence ID" value="TFK86502.1"/>
    <property type="molecule type" value="Genomic_DNA"/>
</dbReference>
<gene>
    <name evidence="2" type="ORF">K466DRAFT_150031</name>
</gene>
<dbReference type="AlphaFoldDB" id="A0A5C3PB10"/>
<dbReference type="InParanoid" id="A0A5C3PB10"/>
<reference evidence="2 3" key="1">
    <citation type="journal article" date="2019" name="Nat. Ecol. Evol.">
        <title>Megaphylogeny resolves global patterns of mushroom evolution.</title>
        <authorList>
            <person name="Varga T."/>
            <person name="Krizsan K."/>
            <person name="Foldi C."/>
            <person name="Dima B."/>
            <person name="Sanchez-Garcia M."/>
            <person name="Sanchez-Ramirez S."/>
            <person name="Szollosi G.J."/>
            <person name="Szarkandi J.G."/>
            <person name="Papp V."/>
            <person name="Albert L."/>
            <person name="Andreopoulos W."/>
            <person name="Angelini C."/>
            <person name="Antonin V."/>
            <person name="Barry K.W."/>
            <person name="Bougher N.L."/>
            <person name="Buchanan P."/>
            <person name="Buyck B."/>
            <person name="Bense V."/>
            <person name="Catcheside P."/>
            <person name="Chovatia M."/>
            <person name="Cooper J."/>
            <person name="Damon W."/>
            <person name="Desjardin D."/>
            <person name="Finy P."/>
            <person name="Geml J."/>
            <person name="Haridas S."/>
            <person name="Hughes K."/>
            <person name="Justo A."/>
            <person name="Karasinski D."/>
            <person name="Kautmanova I."/>
            <person name="Kiss B."/>
            <person name="Kocsube S."/>
            <person name="Kotiranta H."/>
            <person name="LaButti K.M."/>
            <person name="Lechner B.E."/>
            <person name="Liimatainen K."/>
            <person name="Lipzen A."/>
            <person name="Lukacs Z."/>
            <person name="Mihaltcheva S."/>
            <person name="Morgado L.N."/>
            <person name="Niskanen T."/>
            <person name="Noordeloos M.E."/>
            <person name="Ohm R.A."/>
            <person name="Ortiz-Santana B."/>
            <person name="Ovrebo C."/>
            <person name="Racz N."/>
            <person name="Riley R."/>
            <person name="Savchenko A."/>
            <person name="Shiryaev A."/>
            <person name="Soop K."/>
            <person name="Spirin V."/>
            <person name="Szebenyi C."/>
            <person name="Tomsovsky M."/>
            <person name="Tulloss R.E."/>
            <person name="Uehling J."/>
            <person name="Grigoriev I.V."/>
            <person name="Vagvolgyi C."/>
            <person name="Papp T."/>
            <person name="Martin F.M."/>
            <person name="Miettinen O."/>
            <person name="Hibbett D.S."/>
            <person name="Nagy L.G."/>
        </authorList>
    </citation>
    <scope>NUCLEOTIDE SEQUENCE [LARGE SCALE GENOMIC DNA]</scope>
    <source>
        <strain evidence="2 3">HHB13444</strain>
    </source>
</reference>
<proteinExistence type="predicted"/>
<feature type="compositionally biased region" description="Low complexity" evidence="1">
    <location>
        <begin position="88"/>
        <end position="99"/>
    </location>
</feature>
<name>A0A5C3PB10_9APHY</name>
<evidence type="ECO:0000313" key="3">
    <source>
        <dbReference type="Proteomes" id="UP000308197"/>
    </source>
</evidence>
<keyword evidence="3" id="KW-1185">Reference proteome</keyword>
<evidence type="ECO:0000313" key="2">
    <source>
        <dbReference type="EMBL" id="TFK86502.1"/>
    </source>
</evidence>
<feature type="compositionally biased region" description="Gly residues" evidence="1">
    <location>
        <begin position="1"/>
        <end position="10"/>
    </location>
</feature>